<evidence type="ECO:0000259" key="7">
    <source>
        <dbReference type="PROSITE" id="PS50253"/>
    </source>
</evidence>
<comment type="similarity">
    <text evidence="2">Belongs to the cytochrome c oxidase subunit 3 family.</text>
</comment>
<keyword evidence="8" id="KW-0560">Oxidoreductase</keyword>
<dbReference type="InterPro" id="IPR024791">
    <property type="entry name" value="Cyt_c/ubiquinol_Oxase_su3"/>
</dbReference>
<dbReference type="InterPro" id="IPR000298">
    <property type="entry name" value="Cyt_c_oxidase-like_su3"/>
</dbReference>
<evidence type="ECO:0000313" key="8">
    <source>
        <dbReference type="EMBL" id="CUS50415.1"/>
    </source>
</evidence>
<feature type="transmembrane region" description="Helical" evidence="6">
    <location>
        <begin position="32"/>
        <end position="54"/>
    </location>
</feature>
<evidence type="ECO:0000256" key="6">
    <source>
        <dbReference type="SAM" id="Phobius"/>
    </source>
</evidence>
<sequence length="202" mass="22524">MSVFRTLSTKPWVADRGYISDSHGFSSPTAKVFLSIFLGVITAVFALLTAAYFIRMAYADWQSIPVPALLWLNTAILILSSVALQWARTSARREQAVGVRRGLLVGGAFAFAFLVGQFLVWRQLGSLGYFVDTNPSNSFFYLITGLHGLHLLGGLVAWFRASLRLWRGADVAKIRMSVDLCAVYWHFLLLVWLVMFGLLLVT</sequence>
<feature type="domain" description="Heme-copper oxidase subunit III family profile" evidence="7">
    <location>
        <begin position="1"/>
        <end position="202"/>
    </location>
</feature>
<reference evidence="8" key="1">
    <citation type="submission" date="2015-10" db="EMBL/GenBank/DDBJ databases">
        <authorList>
            <person name="Gilbert D.G."/>
        </authorList>
    </citation>
    <scope>NUCLEOTIDE SEQUENCE</scope>
</reference>
<comment type="subcellular location">
    <subcellularLocation>
        <location evidence="1">Membrane</location>
        <topology evidence="1">Multi-pass membrane protein</topology>
    </subcellularLocation>
</comment>
<keyword evidence="5 6" id="KW-0472">Membrane</keyword>
<dbReference type="Pfam" id="PF00510">
    <property type="entry name" value="COX3"/>
    <property type="match status" value="1"/>
</dbReference>
<evidence type="ECO:0000256" key="4">
    <source>
        <dbReference type="ARBA" id="ARBA00022989"/>
    </source>
</evidence>
<keyword evidence="3 6" id="KW-0812">Transmembrane</keyword>
<feature type="transmembrane region" description="Helical" evidence="6">
    <location>
        <begin position="66"/>
        <end position="87"/>
    </location>
</feature>
<accession>A0A160TQD5</accession>
<evidence type="ECO:0000256" key="5">
    <source>
        <dbReference type="ARBA" id="ARBA00023136"/>
    </source>
</evidence>
<proteinExistence type="inferred from homology"/>
<feature type="transmembrane region" description="Helical" evidence="6">
    <location>
        <begin position="139"/>
        <end position="159"/>
    </location>
</feature>
<dbReference type="PANTHER" id="PTHR11403">
    <property type="entry name" value="CYTOCHROME C OXIDASE SUBUNIT III"/>
    <property type="match status" value="1"/>
</dbReference>
<dbReference type="SUPFAM" id="SSF81452">
    <property type="entry name" value="Cytochrome c oxidase subunit III-like"/>
    <property type="match status" value="1"/>
</dbReference>
<dbReference type="InterPro" id="IPR035973">
    <property type="entry name" value="Cyt_c_oxidase_su3-like_sf"/>
</dbReference>
<dbReference type="GO" id="GO:0004129">
    <property type="term" value="F:cytochrome-c oxidase activity"/>
    <property type="evidence" value="ECO:0007669"/>
    <property type="project" value="InterPro"/>
</dbReference>
<dbReference type="EMBL" id="CZRL01000029">
    <property type="protein sequence ID" value="CUS50415.1"/>
    <property type="molecule type" value="Genomic_DNA"/>
</dbReference>
<dbReference type="GO" id="GO:0016020">
    <property type="term" value="C:membrane"/>
    <property type="evidence" value="ECO:0007669"/>
    <property type="project" value="UniProtKB-SubCell"/>
</dbReference>
<evidence type="ECO:0000256" key="2">
    <source>
        <dbReference type="ARBA" id="ARBA00010581"/>
    </source>
</evidence>
<evidence type="ECO:0000256" key="3">
    <source>
        <dbReference type="ARBA" id="ARBA00022692"/>
    </source>
</evidence>
<dbReference type="GO" id="GO:0016491">
    <property type="term" value="F:oxidoreductase activity"/>
    <property type="evidence" value="ECO:0007669"/>
    <property type="project" value="UniProtKB-KW"/>
</dbReference>
<keyword evidence="4 6" id="KW-1133">Transmembrane helix</keyword>
<dbReference type="PANTHER" id="PTHR11403:SF10">
    <property type="entry name" value="CYTOCHROME C OXIDASE"/>
    <property type="match status" value="1"/>
</dbReference>
<dbReference type="GO" id="GO:0019646">
    <property type="term" value="P:aerobic electron transport chain"/>
    <property type="evidence" value="ECO:0007669"/>
    <property type="project" value="InterPro"/>
</dbReference>
<name>A0A160TQD5_9ZZZZ</name>
<dbReference type="PROSITE" id="PS50253">
    <property type="entry name" value="COX3"/>
    <property type="match status" value="1"/>
</dbReference>
<organism evidence="8">
    <name type="scientific">hydrothermal vent metagenome</name>
    <dbReference type="NCBI Taxonomy" id="652676"/>
    <lineage>
        <taxon>unclassified sequences</taxon>
        <taxon>metagenomes</taxon>
        <taxon>ecological metagenomes</taxon>
    </lineage>
</organism>
<feature type="transmembrane region" description="Helical" evidence="6">
    <location>
        <begin position="180"/>
        <end position="201"/>
    </location>
</feature>
<gene>
    <name evidence="8" type="ORF">MGWOODY_XGa1753</name>
</gene>
<dbReference type="EC" id="1.9.3.1" evidence="8"/>
<dbReference type="InterPro" id="IPR013833">
    <property type="entry name" value="Cyt_c_oxidase_su3_a-hlx"/>
</dbReference>
<evidence type="ECO:0000256" key="1">
    <source>
        <dbReference type="ARBA" id="ARBA00004141"/>
    </source>
</evidence>
<dbReference type="AlphaFoldDB" id="A0A160TQD5"/>
<feature type="transmembrane region" description="Helical" evidence="6">
    <location>
        <begin position="99"/>
        <end position="119"/>
    </location>
</feature>
<protein>
    <submittedName>
        <fullName evidence="8">Alternative cytochrome c oxidase polypeptide CoxO</fullName>
        <ecNumber evidence="8">1.9.3.1</ecNumber>
    </submittedName>
</protein>
<dbReference type="Gene3D" id="1.20.120.80">
    <property type="entry name" value="Cytochrome c oxidase, subunit III, four-helix bundle"/>
    <property type="match status" value="1"/>
</dbReference>